<proteinExistence type="predicted"/>
<dbReference type="Pfam" id="PF04134">
    <property type="entry name" value="DCC1-like"/>
    <property type="match status" value="1"/>
</dbReference>
<evidence type="ECO:0000313" key="2">
    <source>
        <dbReference type="Proteomes" id="UP001551210"/>
    </source>
</evidence>
<protein>
    <submittedName>
        <fullName evidence="1">DUF393 domain-containing protein</fullName>
    </submittedName>
</protein>
<dbReference type="Proteomes" id="UP001551210">
    <property type="component" value="Unassembled WGS sequence"/>
</dbReference>
<name>A0ABV3D0S8_STREX</name>
<sequence length="132" mass="14800">MASEPILLFDGDCGFCGRTIEMVRRIVQPRVQFVPWQYADLAALDVTEARADREVLWISPVSGKVYGGPRALSAVLMCGRRRWRWLGFVLRVPPANWMASGVYRVVARNRHRMPGGTATCSLPAHMRGNPDC</sequence>
<evidence type="ECO:0000313" key="1">
    <source>
        <dbReference type="EMBL" id="MEU7296077.1"/>
    </source>
</evidence>
<organism evidence="1 2">
    <name type="scientific">Streptomyces exfoliatus</name>
    <name type="common">Streptomyces hydrogenans</name>
    <dbReference type="NCBI Taxonomy" id="1905"/>
    <lineage>
        <taxon>Bacteria</taxon>
        <taxon>Bacillati</taxon>
        <taxon>Actinomycetota</taxon>
        <taxon>Actinomycetes</taxon>
        <taxon>Kitasatosporales</taxon>
        <taxon>Streptomycetaceae</taxon>
        <taxon>Streptomyces</taxon>
    </lineage>
</organism>
<keyword evidence="2" id="KW-1185">Reference proteome</keyword>
<dbReference type="EMBL" id="JBEZAM010000036">
    <property type="protein sequence ID" value="MEU7296077.1"/>
    <property type="molecule type" value="Genomic_DNA"/>
</dbReference>
<comment type="caution">
    <text evidence="1">The sequence shown here is derived from an EMBL/GenBank/DDBJ whole genome shotgun (WGS) entry which is preliminary data.</text>
</comment>
<dbReference type="InterPro" id="IPR007263">
    <property type="entry name" value="DCC1-like"/>
</dbReference>
<gene>
    <name evidence="1" type="ORF">AB0A76_23155</name>
</gene>
<dbReference type="RefSeq" id="WP_359211486.1">
    <property type="nucleotide sequence ID" value="NZ_JBEZAM010000036.1"/>
</dbReference>
<reference evidence="1 2" key="1">
    <citation type="submission" date="2024-06" db="EMBL/GenBank/DDBJ databases">
        <title>The Natural Products Discovery Center: Release of the First 8490 Sequenced Strains for Exploring Actinobacteria Biosynthetic Diversity.</title>
        <authorList>
            <person name="Kalkreuter E."/>
            <person name="Kautsar S.A."/>
            <person name="Yang D."/>
            <person name="Bader C.D."/>
            <person name="Teijaro C.N."/>
            <person name="Fluegel L."/>
            <person name="Davis C.M."/>
            <person name="Simpson J.R."/>
            <person name="Lauterbach L."/>
            <person name="Steele A.D."/>
            <person name="Gui C."/>
            <person name="Meng S."/>
            <person name="Li G."/>
            <person name="Viehrig K."/>
            <person name="Ye F."/>
            <person name="Su P."/>
            <person name="Kiefer A.F."/>
            <person name="Nichols A."/>
            <person name="Cepeda A.J."/>
            <person name="Yan W."/>
            <person name="Fan B."/>
            <person name="Jiang Y."/>
            <person name="Adhikari A."/>
            <person name="Zheng C.-J."/>
            <person name="Schuster L."/>
            <person name="Cowan T.M."/>
            <person name="Smanski M.J."/>
            <person name="Chevrette M.G."/>
            <person name="De Carvalho L.P.S."/>
            <person name="Shen B."/>
        </authorList>
    </citation>
    <scope>NUCLEOTIDE SEQUENCE [LARGE SCALE GENOMIC DNA]</scope>
    <source>
        <strain evidence="1 2">NPDC045705</strain>
    </source>
</reference>
<accession>A0ABV3D0S8</accession>